<evidence type="ECO:0000259" key="6">
    <source>
        <dbReference type="Pfam" id="PF09468"/>
    </source>
</evidence>
<evidence type="ECO:0000313" key="9">
    <source>
        <dbReference type="Proteomes" id="UP000006727"/>
    </source>
</evidence>
<name>A0A7I4A986_PHYPA</name>
<evidence type="ECO:0000256" key="3">
    <source>
        <dbReference type="ARBA" id="ARBA00023242"/>
    </source>
</evidence>
<dbReference type="InParanoid" id="A0A7I4A986"/>
<feature type="domain" description="Ribonuclease H2 subunit B wHTH" evidence="6">
    <location>
        <begin position="90"/>
        <end position="178"/>
    </location>
</feature>
<gene>
    <name evidence="8" type="primary">LOC112287348</name>
</gene>
<dbReference type="GO" id="GO:0005654">
    <property type="term" value="C:nucleoplasm"/>
    <property type="evidence" value="ECO:0000318"/>
    <property type="project" value="GO_Central"/>
</dbReference>
<dbReference type="Gene3D" id="2.20.25.530">
    <property type="match status" value="1"/>
</dbReference>
<dbReference type="Pfam" id="PF09468">
    <property type="entry name" value="RNase_H2-Ydr279"/>
    <property type="match status" value="1"/>
</dbReference>
<dbReference type="Proteomes" id="UP000006727">
    <property type="component" value="Chromosome 10"/>
</dbReference>
<feature type="domain" description="Rnh202 triple barrel" evidence="7">
    <location>
        <begin position="32"/>
        <end position="87"/>
    </location>
</feature>
<evidence type="ECO:0000313" key="8">
    <source>
        <dbReference type="EnsemblPlants" id="Pp3c10_22770V3.3"/>
    </source>
</evidence>
<accession>A0A7I4A986</accession>
<keyword evidence="3" id="KW-0539">Nucleus</keyword>
<dbReference type="PANTHER" id="PTHR13383">
    <property type="entry name" value="RIBONUCLEASE H2 SUBUNIT B"/>
    <property type="match status" value="1"/>
</dbReference>
<dbReference type="PANTHER" id="PTHR13383:SF11">
    <property type="entry name" value="RIBONUCLEASE H2 SUBUNIT B"/>
    <property type="match status" value="1"/>
</dbReference>
<sequence length="286" mass="32339">MGSGSAHAEARVLISQCDYKGGAVGDGGFEKHFLHLRNPVTGSKACYLVATDGKLQELHWSKQTHTSWFIDNFACADGSLYLATPIDPLFIILPILEQLRMKKGDDLGKFRSLDDILSVDGYPGYRYLLPYLQRSIGVICETRDVGQVKYYRLDDSKTVAWLICKVNRLSGALRASSRNFQGMVSNDLYTYVTKMLEEYVKMDPWVPAICKYLGVDMDTSKTAHVPFVPTMSAPQKPQENKHYRLWWMFIFQRSKQSGPATKQIASSKNSKEPGSRLITSFFVKPR</sequence>
<dbReference type="EMBL" id="ABEU02000010">
    <property type="status" value="NOT_ANNOTATED_CDS"/>
    <property type="molecule type" value="Genomic_DNA"/>
</dbReference>
<comment type="function">
    <text evidence="4">Non catalytic subunit of RNase H2, an endonuclease that specifically degrades the RNA of RNA:DNA hybrids. Participates in DNA replication, possibly by mediating the removal of lagging-strand Okazaki fragment RNA primers during DNA replication. Mediates the excision of single ribonucleotides from DNA:RNA duplexes.</text>
</comment>
<comment type="subcellular location">
    <subcellularLocation>
        <location evidence="1">Nucleus</location>
    </subcellularLocation>
</comment>
<reference evidence="8 9" key="1">
    <citation type="journal article" date="2008" name="Science">
        <title>The Physcomitrella genome reveals evolutionary insights into the conquest of land by plants.</title>
        <authorList>
            <person name="Rensing S."/>
            <person name="Lang D."/>
            <person name="Zimmer A."/>
            <person name="Terry A."/>
            <person name="Salamov A."/>
            <person name="Shapiro H."/>
            <person name="Nishiyama T."/>
            <person name="Perroud P.-F."/>
            <person name="Lindquist E."/>
            <person name="Kamisugi Y."/>
            <person name="Tanahashi T."/>
            <person name="Sakakibara K."/>
            <person name="Fujita T."/>
            <person name="Oishi K."/>
            <person name="Shin-I T."/>
            <person name="Kuroki Y."/>
            <person name="Toyoda A."/>
            <person name="Suzuki Y."/>
            <person name="Hashimoto A."/>
            <person name="Yamaguchi K."/>
            <person name="Sugano A."/>
            <person name="Kohara Y."/>
            <person name="Fujiyama A."/>
            <person name="Anterola A."/>
            <person name="Aoki S."/>
            <person name="Ashton N."/>
            <person name="Barbazuk W.B."/>
            <person name="Barker E."/>
            <person name="Bennetzen J."/>
            <person name="Bezanilla M."/>
            <person name="Blankenship R."/>
            <person name="Cho S.H."/>
            <person name="Dutcher S."/>
            <person name="Estelle M."/>
            <person name="Fawcett J.A."/>
            <person name="Gundlach H."/>
            <person name="Hanada K."/>
            <person name="Heyl A."/>
            <person name="Hicks K.A."/>
            <person name="Hugh J."/>
            <person name="Lohr M."/>
            <person name="Mayer K."/>
            <person name="Melkozernov A."/>
            <person name="Murata T."/>
            <person name="Nelson D."/>
            <person name="Pils B."/>
            <person name="Prigge M."/>
            <person name="Reiss B."/>
            <person name="Renner T."/>
            <person name="Rombauts S."/>
            <person name="Rushton P."/>
            <person name="Sanderfoot A."/>
            <person name="Schween G."/>
            <person name="Shiu S.-H."/>
            <person name="Stueber K."/>
            <person name="Theodoulou F.L."/>
            <person name="Tu H."/>
            <person name="Van de Peer Y."/>
            <person name="Verrier P.J."/>
            <person name="Waters E."/>
            <person name="Wood A."/>
            <person name="Yang L."/>
            <person name="Cove D."/>
            <person name="Cuming A."/>
            <person name="Hasebe M."/>
            <person name="Lucas S."/>
            <person name="Mishler D.B."/>
            <person name="Reski R."/>
            <person name="Grigoriev I."/>
            <person name="Quatrano R.S."/>
            <person name="Boore J.L."/>
        </authorList>
    </citation>
    <scope>NUCLEOTIDE SEQUENCE [LARGE SCALE GENOMIC DNA]</scope>
    <source>
        <strain evidence="8 9">cv. Gransden 2004</strain>
    </source>
</reference>
<proteinExistence type="predicted"/>
<evidence type="ECO:0000256" key="2">
    <source>
        <dbReference type="ARBA" id="ARBA00019062"/>
    </source>
</evidence>
<dbReference type="EnsemblPlants" id="Pp3c10_22770V3.3">
    <property type="protein sequence ID" value="Pp3c10_22770V3.3"/>
    <property type="gene ID" value="Pp3c10_22770"/>
</dbReference>
<dbReference type="InterPro" id="IPR019024">
    <property type="entry name" value="RNase_H2_suB_wHTH"/>
</dbReference>
<dbReference type="GO" id="GO:0032299">
    <property type="term" value="C:ribonuclease H2 complex"/>
    <property type="evidence" value="ECO:0000318"/>
    <property type="project" value="GO_Central"/>
</dbReference>
<keyword evidence="9" id="KW-1185">Reference proteome</keyword>
<dbReference type="Gene3D" id="1.10.20.120">
    <property type="match status" value="1"/>
</dbReference>
<dbReference type="Gramene" id="Pp3c10_22770V3.3">
    <property type="protein sequence ID" value="Pp3c10_22770V3.3"/>
    <property type="gene ID" value="Pp3c10_22770"/>
</dbReference>
<dbReference type="Pfam" id="PF17745">
    <property type="entry name" value="Ydr279_N"/>
    <property type="match status" value="1"/>
</dbReference>
<dbReference type="InterPro" id="IPR041195">
    <property type="entry name" value="Rnh202_N"/>
</dbReference>
<dbReference type="InterPro" id="IPR040456">
    <property type="entry name" value="RNase_H2_suB"/>
</dbReference>
<reference evidence="8" key="3">
    <citation type="submission" date="2020-12" db="UniProtKB">
        <authorList>
            <consortium name="EnsemblPlants"/>
        </authorList>
    </citation>
    <scope>IDENTIFICATION</scope>
</reference>
<dbReference type="GO" id="GO:0006401">
    <property type="term" value="P:RNA catabolic process"/>
    <property type="evidence" value="ECO:0000318"/>
    <property type="project" value="GO_Central"/>
</dbReference>
<evidence type="ECO:0000256" key="5">
    <source>
        <dbReference type="ARBA" id="ARBA00033464"/>
    </source>
</evidence>
<dbReference type="CDD" id="cd09270">
    <property type="entry name" value="RNase_H2-B"/>
    <property type="match status" value="1"/>
</dbReference>
<organism evidence="8 9">
    <name type="scientific">Physcomitrium patens</name>
    <name type="common">Spreading-leaved earth moss</name>
    <name type="synonym">Physcomitrella patens</name>
    <dbReference type="NCBI Taxonomy" id="3218"/>
    <lineage>
        <taxon>Eukaryota</taxon>
        <taxon>Viridiplantae</taxon>
        <taxon>Streptophyta</taxon>
        <taxon>Embryophyta</taxon>
        <taxon>Bryophyta</taxon>
        <taxon>Bryophytina</taxon>
        <taxon>Bryopsida</taxon>
        <taxon>Funariidae</taxon>
        <taxon>Funariales</taxon>
        <taxon>Funariaceae</taxon>
        <taxon>Physcomitrium</taxon>
    </lineage>
</organism>
<evidence type="ECO:0000256" key="1">
    <source>
        <dbReference type="ARBA" id="ARBA00004123"/>
    </source>
</evidence>
<protein>
    <recommendedName>
        <fullName evidence="2">Ribonuclease H2 subunit B</fullName>
    </recommendedName>
    <alternativeName>
        <fullName evidence="5">Ribonuclease HI subunit B</fullName>
    </alternativeName>
</protein>
<evidence type="ECO:0000256" key="4">
    <source>
        <dbReference type="ARBA" id="ARBA00024778"/>
    </source>
</evidence>
<dbReference type="FunCoup" id="A0A7I4A986">
    <property type="interactions" value="2636"/>
</dbReference>
<evidence type="ECO:0000259" key="7">
    <source>
        <dbReference type="Pfam" id="PF17745"/>
    </source>
</evidence>
<dbReference type="AlphaFoldDB" id="A0A7I4A986"/>
<reference evidence="8 9" key="2">
    <citation type="journal article" date="2018" name="Plant J.">
        <title>The Physcomitrella patens chromosome-scale assembly reveals moss genome structure and evolution.</title>
        <authorList>
            <person name="Lang D."/>
            <person name="Ullrich K.K."/>
            <person name="Murat F."/>
            <person name="Fuchs J."/>
            <person name="Jenkins J."/>
            <person name="Haas F.B."/>
            <person name="Piednoel M."/>
            <person name="Gundlach H."/>
            <person name="Van Bel M."/>
            <person name="Meyberg R."/>
            <person name="Vives C."/>
            <person name="Morata J."/>
            <person name="Symeonidi A."/>
            <person name="Hiss M."/>
            <person name="Muchero W."/>
            <person name="Kamisugi Y."/>
            <person name="Saleh O."/>
            <person name="Blanc G."/>
            <person name="Decker E.L."/>
            <person name="van Gessel N."/>
            <person name="Grimwood J."/>
            <person name="Hayes R.D."/>
            <person name="Graham S.W."/>
            <person name="Gunter L.E."/>
            <person name="McDaniel S.F."/>
            <person name="Hoernstein S.N.W."/>
            <person name="Larsson A."/>
            <person name="Li F.W."/>
            <person name="Perroud P.F."/>
            <person name="Phillips J."/>
            <person name="Ranjan P."/>
            <person name="Rokshar D.S."/>
            <person name="Rothfels C.J."/>
            <person name="Schneider L."/>
            <person name="Shu S."/>
            <person name="Stevenson D.W."/>
            <person name="Thummler F."/>
            <person name="Tillich M."/>
            <person name="Villarreal Aguilar J.C."/>
            <person name="Widiez T."/>
            <person name="Wong G.K."/>
            <person name="Wymore A."/>
            <person name="Zhang Y."/>
            <person name="Zimmer A.D."/>
            <person name="Quatrano R.S."/>
            <person name="Mayer K.F.X."/>
            <person name="Goodstein D."/>
            <person name="Casacuberta J.M."/>
            <person name="Vandepoele K."/>
            <person name="Reski R."/>
            <person name="Cuming A.C."/>
            <person name="Tuskan G.A."/>
            <person name="Maumus F."/>
            <person name="Salse J."/>
            <person name="Schmutz J."/>
            <person name="Rensing S.A."/>
        </authorList>
    </citation>
    <scope>NUCLEOTIDE SEQUENCE [LARGE SCALE GENOMIC DNA]</scope>
    <source>
        <strain evidence="8 9">cv. Gransden 2004</strain>
    </source>
</reference>